<sequence>MLIGCFAESRHRVRVGDENWEAMGREGYSESFKEALFSPTCPWQILITPLLRGDEDPTLPLSFFQVEPLRPKPSTLVQHRCDDDVALPEAETQ</sequence>
<evidence type="ECO:0000313" key="1">
    <source>
        <dbReference type="EMBL" id="GBP59732.1"/>
    </source>
</evidence>
<comment type="caution">
    <text evidence="1">The sequence shown here is derived from an EMBL/GenBank/DDBJ whole genome shotgun (WGS) entry which is preliminary data.</text>
</comment>
<dbReference type="Proteomes" id="UP000299102">
    <property type="component" value="Unassembled WGS sequence"/>
</dbReference>
<name>A0A4C1XA09_EUMVA</name>
<proteinExistence type="predicted"/>
<dbReference type="EMBL" id="BGZK01000769">
    <property type="protein sequence ID" value="GBP59732.1"/>
    <property type="molecule type" value="Genomic_DNA"/>
</dbReference>
<keyword evidence="2" id="KW-1185">Reference proteome</keyword>
<protein>
    <submittedName>
        <fullName evidence="1">Uncharacterized protein</fullName>
    </submittedName>
</protein>
<gene>
    <name evidence="1" type="ORF">EVAR_36517_1</name>
</gene>
<evidence type="ECO:0000313" key="2">
    <source>
        <dbReference type="Proteomes" id="UP000299102"/>
    </source>
</evidence>
<organism evidence="1 2">
    <name type="scientific">Eumeta variegata</name>
    <name type="common">Bagworm moth</name>
    <name type="synonym">Eumeta japonica</name>
    <dbReference type="NCBI Taxonomy" id="151549"/>
    <lineage>
        <taxon>Eukaryota</taxon>
        <taxon>Metazoa</taxon>
        <taxon>Ecdysozoa</taxon>
        <taxon>Arthropoda</taxon>
        <taxon>Hexapoda</taxon>
        <taxon>Insecta</taxon>
        <taxon>Pterygota</taxon>
        <taxon>Neoptera</taxon>
        <taxon>Endopterygota</taxon>
        <taxon>Lepidoptera</taxon>
        <taxon>Glossata</taxon>
        <taxon>Ditrysia</taxon>
        <taxon>Tineoidea</taxon>
        <taxon>Psychidae</taxon>
        <taxon>Oiketicinae</taxon>
        <taxon>Eumeta</taxon>
    </lineage>
</organism>
<dbReference type="AlphaFoldDB" id="A0A4C1XA09"/>
<accession>A0A4C1XA09</accession>
<reference evidence="1 2" key="1">
    <citation type="journal article" date="2019" name="Commun. Biol.">
        <title>The bagworm genome reveals a unique fibroin gene that provides high tensile strength.</title>
        <authorList>
            <person name="Kono N."/>
            <person name="Nakamura H."/>
            <person name="Ohtoshi R."/>
            <person name="Tomita M."/>
            <person name="Numata K."/>
            <person name="Arakawa K."/>
        </authorList>
    </citation>
    <scope>NUCLEOTIDE SEQUENCE [LARGE SCALE GENOMIC DNA]</scope>
</reference>